<feature type="transmembrane region" description="Helical" evidence="5">
    <location>
        <begin position="54"/>
        <end position="71"/>
    </location>
</feature>
<evidence type="ECO:0000256" key="2">
    <source>
        <dbReference type="ARBA" id="ARBA00022801"/>
    </source>
</evidence>
<dbReference type="VEuPathDB" id="FungiDB:AeMF1_019522"/>
<dbReference type="Gene3D" id="3.40.50.1820">
    <property type="entry name" value="alpha/beta hydrolase"/>
    <property type="match status" value="1"/>
</dbReference>
<dbReference type="SUPFAM" id="SSF53474">
    <property type="entry name" value="alpha/beta-Hydrolases"/>
    <property type="match status" value="1"/>
</dbReference>
<keyword evidence="5" id="KW-0812">Transmembrane</keyword>
<dbReference type="Pfam" id="PF03403">
    <property type="entry name" value="PAF-AH_p_II"/>
    <property type="match status" value="1"/>
</dbReference>
<evidence type="ECO:0000256" key="5">
    <source>
        <dbReference type="SAM" id="Phobius"/>
    </source>
</evidence>
<keyword evidence="3" id="KW-0442">Lipid degradation</keyword>
<proteinExistence type="predicted"/>
<sequence length="412" mass="46407">MQRDRWIEYALFAAVLSHCLSMNLSPNHVLQTLMVNAEVALAFFHLWRYELIPLYVLAVMNAGFLGLGMTVPVWFAWLQGTLCVLGLLVIWLFPLPLFPSLSSSHPSVGCTTMRLNGLDCRVFYPAIQPTKAARTPYLHHGRHLAIGLNKFVPHIPQAFFSSFQNGRLNARLNAPLKTAPSGGWPVVVFSHGLGGAIEMYSSYCQYVASEGMIVVALNHTDGSASVYRNPDNQTFQYYDRPPASALADWAGEGYFIRNRQLKKRAKQMQLVLDAVVALNKDRSSEFYQQIDVDRLAVAGHSFGGATALTTAHLDKRVKAVVGLDIWMQPLDKEVVNAGLAVPICSIISHGWLQWASHLETMQKYMYKSQHPQKAFLAIEKTRHNNFCDLPLFSPVRKRPPLYLTNKLRWRRL</sequence>
<name>A0A6G0XIF2_9STRA</name>
<evidence type="ECO:0000256" key="3">
    <source>
        <dbReference type="ARBA" id="ARBA00022963"/>
    </source>
</evidence>
<comment type="caution">
    <text evidence="6">The sequence shown here is derived from an EMBL/GenBank/DDBJ whole genome shotgun (WGS) entry which is preliminary data.</text>
</comment>
<dbReference type="PANTHER" id="PTHR10272:SF0">
    <property type="entry name" value="PLATELET-ACTIVATING FACTOR ACETYLHYDROLASE"/>
    <property type="match status" value="1"/>
</dbReference>
<dbReference type="PANTHER" id="PTHR10272">
    <property type="entry name" value="PLATELET-ACTIVATING FACTOR ACETYLHYDROLASE"/>
    <property type="match status" value="1"/>
</dbReference>
<evidence type="ECO:0000313" key="6">
    <source>
        <dbReference type="EMBL" id="KAF0740077.1"/>
    </source>
</evidence>
<protein>
    <recommendedName>
        <fullName evidence="1">1-alkyl-2-acetylglycerophosphocholine esterase</fullName>
        <ecNumber evidence="1">3.1.1.47</ecNumber>
    </recommendedName>
</protein>
<keyword evidence="4" id="KW-0443">Lipid metabolism</keyword>
<dbReference type="EMBL" id="VJMJ01000054">
    <property type="protein sequence ID" value="KAF0740077.1"/>
    <property type="molecule type" value="Genomic_DNA"/>
</dbReference>
<dbReference type="EC" id="3.1.1.47" evidence="1"/>
<keyword evidence="5" id="KW-1133">Transmembrane helix</keyword>
<feature type="transmembrane region" description="Helical" evidence="5">
    <location>
        <begin position="7"/>
        <end position="24"/>
    </location>
</feature>
<dbReference type="InterPro" id="IPR029058">
    <property type="entry name" value="AB_hydrolase_fold"/>
</dbReference>
<keyword evidence="7" id="KW-1185">Reference proteome</keyword>
<gene>
    <name evidence="6" type="ORF">Ae201684_004320</name>
</gene>
<evidence type="ECO:0000313" key="7">
    <source>
        <dbReference type="Proteomes" id="UP000481153"/>
    </source>
</evidence>
<evidence type="ECO:0000256" key="4">
    <source>
        <dbReference type="ARBA" id="ARBA00023098"/>
    </source>
</evidence>
<keyword evidence="5" id="KW-0472">Membrane</keyword>
<dbReference type="GO" id="GO:0016042">
    <property type="term" value="P:lipid catabolic process"/>
    <property type="evidence" value="ECO:0007669"/>
    <property type="project" value="UniProtKB-KW"/>
</dbReference>
<dbReference type="GO" id="GO:0003847">
    <property type="term" value="F:1-alkyl-2-acetylglycerophosphocholine esterase activity"/>
    <property type="evidence" value="ECO:0007669"/>
    <property type="project" value="UniProtKB-EC"/>
</dbReference>
<dbReference type="Proteomes" id="UP000481153">
    <property type="component" value="Unassembled WGS sequence"/>
</dbReference>
<feature type="transmembrane region" description="Helical" evidence="5">
    <location>
        <begin position="77"/>
        <end position="98"/>
    </location>
</feature>
<evidence type="ECO:0000256" key="1">
    <source>
        <dbReference type="ARBA" id="ARBA00013201"/>
    </source>
</evidence>
<organism evidence="6 7">
    <name type="scientific">Aphanomyces euteiches</name>
    <dbReference type="NCBI Taxonomy" id="100861"/>
    <lineage>
        <taxon>Eukaryota</taxon>
        <taxon>Sar</taxon>
        <taxon>Stramenopiles</taxon>
        <taxon>Oomycota</taxon>
        <taxon>Saprolegniomycetes</taxon>
        <taxon>Saprolegniales</taxon>
        <taxon>Verrucalvaceae</taxon>
        <taxon>Aphanomyces</taxon>
    </lineage>
</organism>
<reference evidence="6 7" key="1">
    <citation type="submission" date="2019-07" db="EMBL/GenBank/DDBJ databases">
        <title>Genomics analysis of Aphanomyces spp. identifies a new class of oomycete effector associated with host adaptation.</title>
        <authorList>
            <person name="Gaulin E."/>
        </authorList>
    </citation>
    <scope>NUCLEOTIDE SEQUENCE [LARGE SCALE GENOMIC DNA]</scope>
    <source>
        <strain evidence="6 7">ATCC 201684</strain>
    </source>
</reference>
<accession>A0A6G0XIF2</accession>
<keyword evidence="2" id="KW-0378">Hydrolase</keyword>
<dbReference type="AlphaFoldDB" id="A0A6G0XIF2"/>